<protein>
    <recommendedName>
        <fullName evidence="6">Restriction endonuclease type IV Mrr domain-containing protein</fullName>
    </recommendedName>
</protein>
<dbReference type="AlphaFoldDB" id="A0A165GHW6"/>
<dbReference type="GO" id="GO:0005739">
    <property type="term" value="C:mitochondrion"/>
    <property type="evidence" value="ECO:0007669"/>
    <property type="project" value="UniProtKB-SubCell"/>
</dbReference>
<evidence type="ECO:0000256" key="2">
    <source>
        <dbReference type="ARBA" id="ARBA00023128"/>
    </source>
</evidence>
<dbReference type="GeneID" id="63820234"/>
<dbReference type="OrthoDB" id="20734at2759"/>
<evidence type="ECO:0000313" key="4">
    <source>
        <dbReference type="EMBL" id="KZT10372.1"/>
    </source>
</evidence>
<organism evidence="4 5">
    <name type="scientific">Laetiporus sulphureus 93-53</name>
    <dbReference type="NCBI Taxonomy" id="1314785"/>
    <lineage>
        <taxon>Eukaryota</taxon>
        <taxon>Fungi</taxon>
        <taxon>Dikarya</taxon>
        <taxon>Basidiomycota</taxon>
        <taxon>Agaricomycotina</taxon>
        <taxon>Agaricomycetes</taxon>
        <taxon>Polyporales</taxon>
        <taxon>Laetiporus</taxon>
    </lineage>
</organism>
<comment type="subcellular location">
    <subcellularLocation>
        <location evidence="1">Mitochondrion</location>
    </subcellularLocation>
</comment>
<dbReference type="RefSeq" id="XP_040768112.1">
    <property type="nucleotide sequence ID" value="XM_040903203.1"/>
</dbReference>
<evidence type="ECO:0000256" key="3">
    <source>
        <dbReference type="SAM" id="MobiDB-lite"/>
    </source>
</evidence>
<keyword evidence="2" id="KW-0496">Mitochondrion</keyword>
<evidence type="ECO:0000256" key="1">
    <source>
        <dbReference type="ARBA" id="ARBA00004173"/>
    </source>
</evidence>
<dbReference type="Pfam" id="PF10356">
    <property type="entry name" value="RRG7"/>
    <property type="match status" value="1"/>
</dbReference>
<sequence>STVQQGTIFENRSLALAEEHLSMSLKRVGGSNDGGIDLLGWWWLPSTSDGSAQSRALSERKRYRIVAQCKDEKIKMGPKYLRELEGVLYRYLAVSRKGQAQVPSPDVLTVDEDEAKSFSNSWTFASDPVVGVLISSSPFTKATLLRANSSPLPLVLLHIPREFSYDPAPQELASSDEETEPRGEEGQDANEGENAATPGSEDPQGTLGALVFNPALASSSGLLRGQIQPRWEHPLNPSAMHSSRPGLWFNGQRVLKWTP</sequence>
<dbReference type="PANTHER" id="PTHR28133">
    <property type="entry name" value="REQUIRED FOR RESPIRATORY GROWTH PROTEIN 7, MITOCHONDRIAL"/>
    <property type="match status" value="1"/>
</dbReference>
<keyword evidence="5" id="KW-1185">Reference proteome</keyword>
<feature type="region of interest" description="Disordered" evidence="3">
    <location>
        <begin position="167"/>
        <end position="207"/>
    </location>
</feature>
<proteinExistence type="predicted"/>
<dbReference type="Proteomes" id="UP000076871">
    <property type="component" value="Unassembled WGS sequence"/>
</dbReference>
<dbReference type="InterPro" id="IPR018828">
    <property type="entry name" value="RRG7"/>
</dbReference>
<dbReference type="InParanoid" id="A0A165GHW6"/>
<dbReference type="PANTHER" id="PTHR28133:SF1">
    <property type="entry name" value="REQUIRED FOR RESPIRATORY GROWTH PROTEIN 7, MITOCHONDRIAL"/>
    <property type="match status" value="1"/>
</dbReference>
<reference evidence="4 5" key="1">
    <citation type="journal article" date="2016" name="Mol. Biol. Evol.">
        <title>Comparative Genomics of Early-Diverging Mushroom-Forming Fungi Provides Insights into the Origins of Lignocellulose Decay Capabilities.</title>
        <authorList>
            <person name="Nagy L.G."/>
            <person name="Riley R."/>
            <person name="Tritt A."/>
            <person name="Adam C."/>
            <person name="Daum C."/>
            <person name="Floudas D."/>
            <person name="Sun H."/>
            <person name="Yadav J.S."/>
            <person name="Pangilinan J."/>
            <person name="Larsson K.H."/>
            <person name="Matsuura K."/>
            <person name="Barry K."/>
            <person name="Labutti K."/>
            <person name="Kuo R."/>
            <person name="Ohm R.A."/>
            <person name="Bhattacharya S.S."/>
            <person name="Shirouzu T."/>
            <person name="Yoshinaga Y."/>
            <person name="Martin F.M."/>
            <person name="Grigoriev I.V."/>
            <person name="Hibbett D.S."/>
        </authorList>
    </citation>
    <scope>NUCLEOTIDE SEQUENCE [LARGE SCALE GENOMIC DNA]</scope>
    <source>
        <strain evidence="4 5">93-53</strain>
    </source>
</reference>
<accession>A0A165GHW6</accession>
<evidence type="ECO:0008006" key="6">
    <source>
        <dbReference type="Google" id="ProtNLM"/>
    </source>
</evidence>
<feature type="non-terminal residue" evidence="4">
    <location>
        <position position="1"/>
    </location>
</feature>
<dbReference type="EMBL" id="KV427609">
    <property type="protein sequence ID" value="KZT10372.1"/>
    <property type="molecule type" value="Genomic_DNA"/>
</dbReference>
<name>A0A165GHW6_9APHY</name>
<evidence type="ECO:0000313" key="5">
    <source>
        <dbReference type="Proteomes" id="UP000076871"/>
    </source>
</evidence>
<feature type="non-terminal residue" evidence="4">
    <location>
        <position position="259"/>
    </location>
</feature>
<gene>
    <name evidence="4" type="ORF">LAESUDRAFT_615257</name>
</gene>